<feature type="transmembrane region" description="Helical" evidence="1">
    <location>
        <begin position="298"/>
        <end position="318"/>
    </location>
</feature>
<dbReference type="Proteomes" id="UP000254082">
    <property type="component" value="Unassembled WGS sequence"/>
</dbReference>
<evidence type="ECO:0000313" key="3">
    <source>
        <dbReference type="Proteomes" id="UP000254082"/>
    </source>
</evidence>
<dbReference type="InterPro" id="IPR010288">
    <property type="entry name" value="EcsB_ABC"/>
</dbReference>
<dbReference type="AlphaFoldDB" id="A0A380JAI4"/>
<evidence type="ECO:0000313" key="2">
    <source>
        <dbReference type="EMBL" id="SUN35095.1"/>
    </source>
</evidence>
<keyword evidence="1" id="KW-0812">Transmembrane</keyword>
<feature type="transmembrane region" description="Helical" evidence="1">
    <location>
        <begin position="324"/>
        <end position="341"/>
    </location>
</feature>
<dbReference type="EMBL" id="UHFA01000002">
    <property type="protein sequence ID" value="SUN35095.1"/>
    <property type="molecule type" value="Genomic_DNA"/>
</dbReference>
<accession>A0A380JAI4</accession>
<proteinExistence type="predicted"/>
<sequence>MKEVFAKRRLDFNQQCLKYLRYVFNDHFVLVLVFLLGFILYQYSDLLKHFPKNHWPMIVGLALVSLVLLWIGRVATYLEPADQVFLLPQEDALLGLVKQARLRSFLVWGGLQTFFLLILAPLFLALGLSKIGFGVLLLAMLVIKGGLVLFKSRRLLTGGYLNWEEALAQEQGRKQAILKFYSLFTKVKGISSQTKRRAYLDFLLAGLAKKHSKLWSNLYLRAYLRSGDYLALTLRLLFLSLISLIFIKTGLVALALTLLFDYLLLFQLLALAKHYDYQYLTQLFPLEMSLKKANLRQVLRGILYGLVLLQGIFLLIFAFSWQNLVLLLGISLLLVELYLPYKLKHLLA</sequence>
<feature type="transmembrane region" description="Helical" evidence="1">
    <location>
        <begin position="105"/>
        <end position="125"/>
    </location>
</feature>
<dbReference type="GO" id="GO:0016020">
    <property type="term" value="C:membrane"/>
    <property type="evidence" value="ECO:0007669"/>
    <property type="project" value="InterPro"/>
</dbReference>
<feature type="transmembrane region" description="Helical" evidence="1">
    <location>
        <begin position="20"/>
        <end position="43"/>
    </location>
</feature>
<dbReference type="GO" id="GO:0005524">
    <property type="term" value="F:ATP binding"/>
    <property type="evidence" value="ECO:0007669"/>
    <property type="project" value="UniProtKB-KW"/>
</dbReference>
<dbReference type="PIRSF" id="PIRSF037259">
    <property type="entry name" value="EcsB_ABC"/>
    <property type="match status" value="1"/>
</dbReference>
<feature type="transmembrane region" description="Helical" evidence="1">
    <location>
        <begin position="131"/>
        <end position="150"/>
    </location>
</feature>
<keyword evidence="2" id="KW-0547">Nucleotide-binding</keyword>
<keyword evidence="1" id="KW-1133">Transmembrane helix</keyword>
<feature type="transmembrane region" description="Helical" evidence="1">
    <location>
        <begin position="253"/>
        <end position="272"/>
    </location>
</feature>
<gene>
    <name evidence="2" type="ORF">NCTC11391_00068</name>
</gene>
<protein>
    <submittedName>
        <fullName evidence="2">ABC transporter ATP-binding protein</fullName>
    </submittedName>
</protein>
<name>A0A380JAI4_STRDO</name>
<feature type="transmembrane region" description="Helical" evidence="1">
    <location>
        <begin position="229"/>
        <end position="247"/>
    </location>
</feature>
<dbReference type="OrthoDB" id="2447941at2"/>
<keyword evidence="1" id="KW-0472">Membrane</keyword>
<dbReference type="RefSeq" id="WP_002998715.1">
    <property type="nucleotide sequence ID" value="NZ_UHFA01000002.1"/>
</dbReference>
<reference evidence="2 3" key="1">
    <citation type="submission" date="2018-06" db="EMBL/GenBank/DDBJ databases">
        <authorList>
            <consortium name="Pathogen Informatics"/>
            <person name="Doyle S."/>
        </authorList>
    </citation>
    <scope>NUCLEOTIDE SEQUENCE [LARGE SCALE GENOMIC DNA]</scope>
    <source>
        <strain evidence="3">NCTC 11391</strain>
    </source>
</reference>
<organism evidence="2 3">
    <name type="scientific">Streptococcus downei MFe28</name>
    <dbReference type="NCBI Taxonomy" id="764290"/>
    <lineage>
        <taxon>Bacteria</taxon>
        <taxon>Bacillati</taxon>
        <taxon>Bacillota</taxon>
        <taxon>Bacilli</taxon>
        <taxon>Lactobacillales</taxon>
        <taxon>Streptococcaceae</taxon>
        <taxon>Streptococcus</taxon>
    </lineage>
</organism>
<keyword evidence="3" id="KW-1185">Reference proteome</keyword>
<feature type="transmembrane region" description="Helical" evidence="1">
    <location>
        <begin position="55"/>
        <end position="72"/>
    </location>
</feature>
<dbReference type="Pfam" id="PF05975">
    <property type="entry name" value="EcsB"/>
    <property type="match status" value="2"/>
</dbReference>
<evidence type="ECO:0000256" key="1">
    <source>
        <dbReference type="SAM" id="Phobius"/>
    </source>
</evidence>
<keyword evidence="2" id="KW-0067">ATP-binding</keyword>